<dbReference type="SUPFAM" id="SSF52540">
    <property type="entry name" value="P-loop containing nucleoside triphosphate hydrolases"/>
    <property type="match status" value="1"/>
</dbReference>
<comment type="similarity">
    <text evidence="1">Belongs to the ABC transporter superfamily.</text>
</comment>
<dbReference type="CDD" id="cd03230">
    <property type="entry name" value="ABC_DR_subfamily_A"/>
    <property type="match status" value="1"/>
</dbReference>
<dbReference type="GO" id="GO:0005524">
    <property type="term" value="F:ATP binding"/>
    <property type="evidence" value="ECO:0007669"/>
    <property type="project" value="UniProtKB-KW"/>
</dbReference>
<gene>
    <name evidence="6" type="ORF">SAMN02910350_01505</name>
</gene>
<keyword evidence="4 6" id="KW-0067">ATP-binding</keyword>
<organism evidence="6 7">
    <name type="scientific">Pseudobutyrivibrio xylanivorans</name>
    <dbReference type="NCBI Taxonomy" id="185007"/>
    <lineage>
        <taxon>Bacteria</taxon>
        <taxon>Bacillati</taxon>
        <taxon>Bacillota</taxon>
        <taxon>Clostridia</taxon>
        <taxon>Lachnospirales</taxon>
        <taxon>Lachnospiraceae</taxon>
        <taxon>Pseudobutyrivibrio</taxon>
    </lineage>
</organism>
<name>A0A1G5RYR8_PSEXY</name>
<evidence type="ECO:0000313" key="6">
    <source>
        <dbReference type="EMBL" id="SCZ78900.1"/>
    </source>
</evidence>
<feature type="domain" description="ABC transporter" evidence="5">
    <location>
        <begin position="8"/>
        <end position="239"/>
    </location>
</feature>
<evidence type="ECO:0000259" key="5">
    <source>
        <dbReference type="PROSITE" id="PS50893"/>
    </source>
</evidence>
<evidence type="ECO:0000256" key="2">
    <source>
        <dbReference type="ARBA" id="ARBA00022448"/>
    </source>
</evidence>
<dbReference type="PANTHER" id="PTHR42711">
    <property type="entry name" value="ABC TRANSPORTER ATP-BINDING PROTEIN"/>
    <property type="match status" value="1"/>
</dbReference>
<sequence>MNDKTFAIKIDGVTKRFDQKVAVNNLSLTVNSGEIFGFLGPNGAGKTTLVKMMNGILTPNEGIISIEGINPFEKPAVAHRYMGTLTETTNMYEYMTGEENLYFYGSVFGMDKAVLKDRIEELLEAVDLLDDKDKKVGDYSTGMKKRLALARAIIHYPKLVILDEPTSGLDPENARKINSLIKEYVATNNATVFICTHQLRYAQDICDRYGFINKGHIICTGTLSELIEKNSFSNNIHLKAKLGCPNKLLDQYKVQEEIYQIPFTDEEEIAELIKSVVVDGGKVYEARLKRPTLEDVYFSLLNEEAS</sequence>
<dbReference type="Gene3D" id="3.40.50.300">
    <property type="entry name" value="P-loop containing nucleotide triphosphate hydrolases"/>
    <property type="match status" value="1"/>
</dbReference>
<dbReference type="EMBL" id="FMWK01000006">
    <property type="protein sequence ID" value="SCZ78900.1"/>
    <property type="molecule type" value="Genomic_DNA"/>
</dbReference>
<dbReference type="PROSITE" id="PS50893">
    <property type="entry name" value="ABC_TRANSPORTER_2"/>
    <property type="match status" value="1"/>
</dbReference>
<dbReference type="AlphaFoldDB" id="A0A1G5RYR8"/>
<dbReference type="RefSeq" id="WP_090162472.1">
    <property type="nucleotide sequence ID" value="NZ_FMWK01000006.1"/>
</dbReference>
<proteinExistence type="inferred from homology"/>
<dbReference type="Proteomes" id="UP000199428">
    <property type="component" value="Unassembled WGS sequence"/>
</dbReference>
<evidence type="ECO:0000256" key="1">
    <source>
        <dbReference type="ARBA" id="ARBA00005417"/>
    </source>
</evidence>
<dbReference type="InterPro" id="IPR027417">
    <property type="entry name" value="P-loop_NTPase"/>
</dbReference>
<evidence type="ECO:0000256" key="4">
    <source>
        <dbReference type="ARBA" id="ARBA00022840"/>
    </source>
</evidence>
<dbReference type="Pfam" id="PF00005">
    <property type="entry name" value="ABC_tran"/>
    <property type="match status" value="1"/>
</dbReference>
<accession>A0A1G5RYR8</accession>
<reference evidence="6 7" key="1">
    <citation type="submission" date="2016-10" db="EMBL/GenBank/DDBJ databases">
        <authorList>
            <person name="de Groot N.N."/>
        </authorList>
    </citation>
    <scope>NUCLEOTIDE SEQUENCE [LARGE SCALE GENOMIC DNA]</scope>
    <source>
        <strain evidence="6 7">DSM 10317</strain>
    </source>
</reference>
<dbReference type="InterPro" id="IPR003439">
    <property type="entry name" value="ABC_transporter-like_ATP-bd"/>
</dbReference>
<keyword evidence="3" id="KW-0547">Nucleotide-binding</keyword>
<protein>
    <submittedName>
        <fullName evidence="6">ABC-2 type transport system ATP-binding protein</fullName>
    </submittedName>
</protein>
<dbReference type="PANTHER" id="PTHR42711:SF5">
    <property type="entry name" value="ABC TRANSPORTER ATP-BINDING PROTEIN NATA"/>
    <property type="match status" value="1"/>
</dbReference>
<evidence type="ECO:0000313" key="7">
    <source>
        <dbReference type="Proteomes" id="UP000199428"/>
    </source>
</evidence>
<keyword evidence="2" id="KW-0813">Transport</keyword>
<evidence type="ECO:0000256" key="3">
    <source>
        <dbReference type="ARBA" id="ARBA00022741"/>
    </source>
</evidence>
<dbReference type="GO" id="GO:0016887">
    <property type="term" value="F:ATP hydrolysis activity"/>
    <property type="evidence" value="ECO:0007669"/>
    <property type="project" value="InterPro"/>
</dbReference>
<dbReference type="InterPro" id="IPR050763">
    <property type="entry name" value="ABC_transporter_ATP-binding"/>
</dbReference>
<dbReference type="SMART" id="SM00382">
    <property type="entry name" value="AAA"/>
    <property type="match status" value="1"/>
</dbReference>
<dbReference type="InterPro" id="IPR003593">
    <property type="entry name" value="AAA+_ATPase"/>
</dbReference>